<protein>
    <recommendedName>
        <fullName evidence="3">Branched-chain-amino-acid aminotransferase-like protein 2</fullName>
    </recommendedName>
</protein>
<sequence>MWSGPRNISTAIMYSFRERSDMEVFDEPLYGHYLVHTGINHPLRDATIADMDCDADSVINDLLHTRGATPHRFYKNMAHHLAGLDREFLGGLTNIILTRDPREMLPSLVAGFPAANLDSTGLVIQVELLEAMQRAGEAPIVLDAQQVLTNPKTVLTKLCASLGLPWDEAMLSWQPGPKPEDGVWASHWYTNVHASTGFGEYRPKSVAFPTELVPLLEQCEPLYARLREFAITA</sequence>
<dbReference type="PANTHER" id="PTHR42743:SF11">
    <property type="entry name" value="AMINODEOXYCHORISMATE LYASE"/>
    <property type="match status" value="1"/>
</dbReference>
<comment type="similarity">
    <text evidence="1">Belongs to the class-IV pyridoxal-phosphate-dependent aminotransferase family.</text>
</comment>
<dbReference type="AlphaFoldDB" id="A0A3B0SVP4"/>
<dbReference type="Pfam" id="PF19798">
    <property type="entry name" value="Sulfotransfer_5"/>
    <property type="match status" value="1"/>
</dbReference>
<evidence type="ECO:0000313" key="2">
    <source>
        <dbReference type="EMBL" id="VAW05147.1"/>
    </source>
</evidence>
<dbReference type="SUPFAM" id="SSF52540">
    <property type="entry name" value="P-loop containing nucleoside triphosphate hydrolases"/>
    <property type="match status" value="1"/>
</dbReference>
<gene>
    <name evidence="2" type="ORF">MNBD_ACTINO02-2151</name>
</gene>
<dbReference type="EMBL" id="UOEK01000311">
    <property type="protein sequence ID" value="VAW05147.1"/>
    <property type="molecule type" value="Genomic_DNA"/>
</dbReference>
<evidence type="ECO:0008006" key="3">
    <source>
        <dbReference type="Google" id="ProtNLM"/>
    </source>
</evidence>
<accession>A0A3B0SVP4</accession>
<organism evidence="2">
    <name type="scientific">hydrothermal vent metagenome</name>
    <dbReference type="NCBI Taxonomy" id="652676"/>
    <lineage>
        <taxon>unclassified sequences</taxon>
        <taxon>metagenomes</taxon>
        <taxon>ecological metagenomes</taxon>
    </lineage>
</organism>
<evidence type="ECO:0000256" key="1">
    <source>
        <dbReference type="ARBA" id="ARBA00009320"/>
    </source>
</evidence>
<proteinExistence type="inferred from homology"/>
<reference evidence="2" key="1">
    <citation type="submission" date="2018-06" db="EMBL/GenBank/DDBJ databases">
        <authorList>
            <person name="Zhirakovskaya E."/>
        </authorList>
    </citation>
    <scope>NUCLEOTIDE SEQUENCE</scope>
</reference>
<dbReference type="InterPro" id="IPR027417">
    <property type="entry name" value="P-loop_NTPase"/>
</dbReference>
<dbReference type="GO" id="GO:0019752">
    <property type="term" value="P:carboxylic acid metabolic process"/>
    <property type="evidence" value="ECO:0007669"/>
    <property type="project" value="TreeGrafter"/>
</dbReference>
<dbReference type="PANTHER" id="PTHR42743">
    <property type="entry name" value="AMINO-ACID AMINOTRANSFERASE"/>
    <property type="match status" value="1"/>
</dbReference>
<dbReference type="Gene3D" id="3.40.50.300">
    <property type="entry name" value="P-loop containing nucleotide triphosphate hydrolases"/>
    <property type="match status" value="1"/>
</dbReference>
<name>A0A3B0SVP4_9ZZZZ</name>
<dbReference type="InterPro" id="IPR050571">
    <property type="entry name" value="Class-IV_PLP-Dep_Aminotrnsfr"/>
</dbReference>